<dbReference type="PANTHER" id="PTHR23179">
    <property type="entry name" value="T-CELL ACTIVATION RHO GTPASE ACTIVATING PROTEIN-RELATED"/>
    <property type="match status" value="1"/>
</dbReference>
<dbReference type="Pfam" id="PF00620">
    <property type="entry name" value="RhoGAP"/>
    <property type="match status" value="1"/>
</dbReference>
<organism evidence="2 3">
    <name type="scientific">Callosobruchus maculatus</name>
    <name type="common">Southern cowpea weevil</name>
    <name type="synonym">Pulse bruchid</name>
    <dbReference type="NCBI Taxonomy" id="64391"/>
    <lineage>
        <taxon>Eukaryota</taxon>
        <taxon>Metazoa</taxon>
        <taxon>Ecdysozoa</taxon>
        <taxon>Arthropoda</taxon>
        <taxon>Hexapoda</taxon>
        <taxon>Insecta</taxon>
        <taxon>Pterygota</taxon>
        <taxon>Neoptera</taxon>
        <taxon>Endopterygota</taxon>
        <taxon>Coleoptera</taxon>
        <taxon>Polyphaga</taxon>
        <taxon>Cucujiformia</taxon>
        <taxon>Chrysomeloidea</taxon>
        <taxon>Chrysomelidae</taxon>
        <taxon>Bruchinae</taxon>
        <taxon>Bruchini</taxon>
        <taxon>Callosobruchus</taxon>
    </lineage>
</organism>
<accession>A0A653C649</accession>
<dbReference type="EMBL" id="CAACVG010006989">
    <property type="protein sequence ID" value="VEN42974.1"/>
    <property type="molecule type" value="Genomic_DNA"/>
</dbReference>
<sequence length="237" mass="26516">MNSGDLARLALDEHRAGDCAYTLYARDRDSAPCPLIGCERPHSIQLARLRCAEEGFDLQHCNNRRIPSDIVFELKPNTKVVPKKTPLKLFRKPSVVYSAYLYPGYVHTLPPVLLTVLKTLFQKGPQTQGIFRKCASAKGLRELREKIDSQGAVVCEEIANAPPLLLAGLLKDFLRSLPEPLLSGSPTVAQRSYVWSFEQIRRLINQLPRENHLLLAHVICVLNAIAKKSKVQSHVCS</sequence>
<protein>
    <recommendedName>
        <fullName evidence="1">Rho-GAP domain-containing protein</fullName>
    </recommendedName>
</protein>
<reference evidence="2 3" key="1">
    <citation type="submission" date="2019-01" db="EMBL/GenBank/DDBJ databases">
        <authorList>
            <person name="Sayadi A."/>
        </authorList>
    </citation>
    <scope>NUCLEOTIDE SEQUENCE [LARGE SCALE GENOMIC DNA]</scope>
</reference>
<dbReference type="OrthoDB" id="27389at2759"/>
<keyword evidence="3" id="KW-1185">Reference proteome</keyword>
<name>A0A653C649_CALMS</name>
<dbReference type="InterPro" id="IPR008936">
    <property type="entry name" value="Rho_GTPase_activation_prot"/>
</dbReference>
<dbReference type="AlphaFoldDB" id="A0A653C649"/>
<dbReference type="SMART" id="SM00324">
    <property type="entry name" value="RhoGAP"/>
    <property type="match status" value="1"/>
</dbReference>
<evidence type="ECO:0000259" key="1">
    <source>
        <dbReference type="PROSITE" id="PS50238"/>
    </source>
</evidence>
<dbReference type="GO" id="GO:0007165">
    <property type="term" value="P:signal transduction"/>
    <property type="evidence" value="ECO:0007669"/>
    <property type="project" value="InterPro"/>
</dbReference>
<gene>
    <name evidence="2" type="ORF">CALMAC_LOCUS6278</name>
</gene>
<evidence type="ECO:0000313" key="3">
    <source>
        <dbReference type="Proteomes" id="UP000410492"/>
    </source>
</evidence>
<proteinExistence type="predicted"/>
<dbReference type="PANTHER" id="PTHR23179:SF3">
    <property type="entry name" value="RHO GTPASE-ACTIVATING PROTEIN 20"/>
    <property type="match status" value="1"/>
</dbReference>
<dbReference type="InterPro" id="IPR000198">
    <property type="entry name" value="RhoGAP_dom"/>
</dbReference>
<dbReference type="Gene3D" id="1.10.555.10">
    <property type="entry name" value="Rho GTPase activation protein"/>
    <property type="match status" value="1"/>
</dbReference>
<dbReference type="SUPFAM" id="SSF48350">
    <property type="entry name" value="GTPase activation domain, GAP"/>
    <property type="match status" value="1"/>
</dbReference>
<dbReference type="GO" id="GO:0005096">
    <property type="term" value="F:GTPase activator activity"/>
    <property type="evidence" value="ECO:0007669"/>
    <property type="project" value="TreeGrafter"/>
</dbReference>
<feature type="domain" description="Rho-GAP" evidence="1">
    <location>
        <begin position="95"/>
        <end position="237"/>
    </location>
</feature>
<evidence type="ECO:0000313" key="2">
    <source>
        <dbReference type="EMBL" id="VEN42974.1"/>
    </source>
</evidence>
<dbReference type="PROSITE" id="PS50238">
    <property type="entry name" value="RHOGAP"/>
    <property type="match status" value="1"/>
</dbReference>
<dbReference type="Proteomes" id="UP000410492">
    <property type="component" value="Unassembled WGS sequence"/>
</dbReference>